<dbReference type="Proteomes" id="UP001056730">
    <property type="component" value="Chromosome"/>
</dbReference>
<dbReference type="NCBIfam" id="TIGR01716">
    <property type="entry name" value="RGG_Cterm"/>
    <property type="match status" value="1"/>
</dbReference>
<dbReference type="PROSITE" id="PS50943">
    <property type="entry name" value="HTH_CROC1"/>
    <property type="match status" value="1"/>
</dbReference>
<dbReference type="PANTHER" id="PTHR37038">
    <property type="entry name" value="TRANSCRIPTIONAL REGULATOR-RELATED"/>
    <property type="match status" value="1"/>
</dbReference>
<evidence type="ECO:0000313" key="2">
    <source>
        <dbReference type="EMBL" id="USJ21438.1"/>
    </source>
</evidence>
<dbReference type="InterPro" id="IPR053163">
    <property type="entry name" value="HTH-type_regulator_Rgg"/>
</dbReference>
<protein>
    <submittedName>
        <fullName evidence="2">Helix-turn-helix domain-containing protein</fullName>
    </submittedName>
</protein>
<dbReference type="AlphaFoldDB" id="A0A9Q8Y3L2"/>
<dbReference type="SMART" id="SM00530">
    <property type="entry name" value="HTH_XRE"/>
    <property type="match status" value="1"/>
</dbReference>
<dbReference type="InterPro" id="IPR010982">
    <property type="entry name" value="Lambda_DNA-bd_dom_sf"/>
</dbReference>
<proteinExistence type="predicted"/>
<accession>A0A9Q8Y3L2</accession>
<dbReference type="Pfam" id="PF01381">
    <property type="entry name" value="HTH_3"/>
    <property type="match status" value="1"/>
</dbReference>
<dbReference type="EMBL" id="CP086395">
    <property type="protein sequence ID" value="USJ21438.1"/>
    <property type="molecule type" value="Genomic_DNA"/>
</dbReference>
<gene>
    <name evidence="2" type="ORF">LMK00_05415</name>
</gene>
<organism evidence="2 3">
    <name type="scientific">Lactococcus formosensis</name>
    <dbReference type="NCBI Taxonomy" id="1281486"/>
    <lineage>
        <taxon>Bacteria</taxon>
        <taxon>Bacillati</taxon>
        <taxon>Bacillota</taxon>
        <taxon>Bacilli</taxon>
        <taxon>Lactobacillales</taxon>
        <taxon>Streptococcaceae</taxon>
        <taxon>Lactococcus</taxon>
    </lineage>
</organism>
<evidence type="ECO:0000259" key="1">
    <source>
        <dbReference type="PROSITE" id="PS50943"/>
    </source>
</evidence>
<dbReference type="InterPro" id="IPR001387">
    <property type="entry name" value="Cro/C1-type_HTH"/>
</dbReference>
<dbReference type="Gene3D" id="1.10.260.40">
    <property type="entry name" value="lambda repressor-like DNA-binding domains"/>
    <property type="match status" value="1"/>
</dbReference>
<dbReference type="KEGG" id="lfo:LMK00_05415"/>
<dbReference type="InterPro" id="IPR010057">
    <property type="entry name" value="Transcription_activator_Rgg_C"/>
</dbReference>
<sequence>MEGKNYGEIFRDLRLQKGISLNKLQKISGISKATLSQFENGNSLLSYDKLLQATKSLNITMYDYSLLVNGGTPEDFIVEFNNISQAYYNQDEVTLREIYLRNIESDDEQKYIIGLCAKASYMELSPLEKMKIEKIMEFFPLWGLYELYVLLHTIEQLSIRTIDYLVSEFFSNESLMLYIKELREYRGGVLNIMIKIILFYIEEDERKKAEEILLRIPQFLIDSDITSKAMVYILEGIFIYKFEDKKRGTVLLHNGLDILEILGLKKLKNIVLSKIQSYT</sequence>
<feature type="domain" description="HTH cro/C1-type" evidence="1">
    <location>
        <begin position="10"/>
        <end position="64"/>
    </location>
</feature>
<name>A0A9Q8Y3L2_9LACT</name>
<evidence type="ECO:0000313" key="3">
    <source>
        <dbReference type="Proteomes" id="UP001056730"/>
    </source>
</evidence>
<dbReference type="RefSeq" id="WP_252175890.1">
    <property type="nucleotide sequence ID" value="NZ_CP086395.1"/>
</dbReference>
<dbReference type="GO" id="GO:0003677">
    <property type="term" value="F:DNA binding"/>
    <property type="evidence" value="ECO:0007669"/>
    <property type="project" value="InterPro"/>
</dbReference>
<reference evidence="2" key="1">
    <citation type="journal article" date="2022" name="Front. Microbiol.">
        <title>Feed Insects as a Reservoir of Granadaene-Producing Lactococci.</title>
        <authorList>
            <person name="Neuzil-Bunesova V."/>
            <person name="Ramirez Garcia A."/>
            <person name="Modrackova N."/>
            <person name="Makovska M."/>
            <person name="Sabolova M."/>
            <person name="Sproer C."/>
            <person name="Bunk B."/>
            <person name="Blom J."/>
            <person name="Schwab C."/>
        </authorList>
    </citation>
    <scope>NUCLEOTIDE SEQUENCE</scope>
    <source>
        <strain evidence="2">I4/6O</strain>
    </source>
</reference>
<dbReference type="SUPFAM" id="SSF47413">
    <property type="entry name" value="lambda repressor-like DNA-binding domains"/>
    <property type="match status" value="1"/>
</dbReference>
<dbReference type="Pfam" id="PF21259">
    <property type="entry name" value="Rgg_C"/>
    <property type="match status" value="1"/>
</dbReference>
<dbReference type="CDD" id="cd00093">
    <property type="entry name" value="HTH_XRE"/>
    <property type="match status" value="1"/>
</dbReference>